<keyword evidence="3" id="KW-1185">Reference proteome</keyword>
<dbReference type="AlphaFoldDB" id="A0A3G3JZK8"/>
<feature type="transmembrane region" description="Helical" evidence="1">
    <location>
        <begin position="21"/>
        <end position="45"/>
    </location>
</feature>
<evidence type="ECO:0000313" key="3">
    <source>
        <dbReference type="Proteomes" id="UP000269097"/>
    </source>
</evidence>
<evidence type="ECO:0000256" key="1">
    <source>
        <dbReference type="SAM" id="Phobius"/>
    </source>
</evidence>
<dbReference type="EMBL" id="CP033433">
    <property type="protein sequence ID" value="AYQ73678.1"/>
    <property type="molecule type" value="Genomic_DNA"/>
</dbReference>
<dbReference type="KEGG" id="coh:EAV92_14465"/>
<dbReference type="RefSeq" id="WP_123041762.1">
    <property type="nucleotide sequence ID" value="NZ_CP033433.1"/>
</dbReference>
<evidence type="ECO:0000313" key="2">
    <source>
        <dbReference type="EMBL" id="AYQ73678.1"/>
    </source>
</evidence>
<protein>
    <recommendedName>
        <fullName evidence="4">Pilus assembly protein</fullName>
    </recommendedName>
</protein>
<keyword evidence="1" id="KW-0812">Transmembrane</keyword>
<proteinExistence type="predicted"/>
<keyword evidence="1" id="KW-0472">Membrane</keyword>
<keyword evidence="1" id="KW-1133">Transmembrane helix</keyword>
<organism evidence="2 3">
    <name type="scientific">Cohnella candidum</name>
    <dbReference type="NCBI Taxonomy" id="2674991"/>
    <lineage>
        <taxon>Bacteria</taxon>
        <taxon>Bacillati</taxon>
        <taxon>Bacillota</taxon>
        <taxon>Bacilli</taxon>
        <taxon>Bacillales</taxon>
        <taxon>Paenibacillaceae</taxon>
        <taxon>Cohnella</taxon>
    </lineage>
</organism>
<accession>A0A3G3JZK8</accession>
<evidence type="ECO:0008006" key="4">
    <source>
        <dbReference type="Google" id="ProtNLM"/>
    </source>
</evidence>
<reference evidence="2 3" key="1">
    <citation type="submission" date="2018-10" db="EMBL/GenBank/DDBJ databases">
        <title>Genome Sequence of Cohnella sp.</title>
        <authorList>
            <person name="Srinivasan S."/>
            <person name="Kim M.K."/>
        </authorList>
    </citation>
    <scope>NUCLEOTIDE SEQUENCE [LARGE SCALE GENOMIC DNA]</scope>
    <source>
        <strain evidence="2 3">18JY8-7</strain>
    </source>
</reference>
<sequence length="312" mass="34045">MRRLTRRITLINNRGAAREEGSVALETALVMPVFLMLVFLLLFLVQTAIVAIAMQGALTQTVRLAASSWYPITLSQQEKVETAPSEKGEAGNAQGDIRETVGELAEWLPSPLGDWAEALADGRRFLNEEAAKAVLEPLALKLSDARVLAPERFRVTSVDLPEEDGVSAAFLTVQAEYRLPFRVPFSGMPLTIRASARERVWSGGSPSRARAQDTETSELDIAFVSLEPNPVRPGRKATLVLRTQPGTSLDLSVLYKSGNSQAKHLGQAVADGSGRISWTWHVSGNTTSGEWNWTVRGEGGASFSMPFRVERK</sequence>
<gene>
    <name evidence="2" type="ORF">EAV92_14465</name>
</gene>
<name>A0A3G3JZK8_9BACL</name>
<dbReference type="Proteomes" id="UP000269097">
    <property type="component" value="Chromosome"/>
</dbReference>